<keyword evidence="8" id="KW-1185">Reference proteome</keyword>
<evidence type="ECO:0000256" key="2">
    <source>
        <dbReference type="ARBA" id="ARBA00022490"/>
    </source>
</evidence>
<evidence type="ECO:0000313" key="8">
    <source>
        <dbReference type="Proteomes" id="UP001446205"/>
    </source>
</evidence>
<dbReference type="Gene3D" id="1.20.58.380">
    <property type="entry name" value="Flagellar protein flit"/>
    <property type="match status" value="1"/>
</dbReference>
<evidence type="ECO:0000256" key="3">
    <source>
        <dbReference type="ARBA" id="ARBA00022795"/>
    </source>
</evidence>
<accession>A0ABU9DCX2</accession>
<evidence type="ECO:0000256" key="6">
    <source>
        <dbReference type="SAM" id="MobiDB-lite"/>
    </source>
</evidence>
<sequence length="114" mass="12454">MPNPEPDLKTLAAQVLSLSQAMRAAAQAENWEALGRCQQAREVLVPVVFGDTEDHRPAAWLADPERVALAQMLLELDRETLALSTRQSQSLQASMSGLQQGAKGQRAYQAINDL</sequence>
<evidence type="ECO:0000256" key="5">
    <source>
        <dbReference type="ARBA" id="ARBA00093797"/>
    </source>
</evidence>
<dbReference type="Proteomes" id="UP001446205">
    <property type="component" value="Unassembled WGS sequence"/>
</dbReference>
<proteinExistence type="predicted"/>
<keyword evidence="7" id="KW-0966">Cell projection</keyword>
<reference evidence="7 8" key="1">
    <citation type="submission" date="2024-04" db="EMBL/GenBank/DDBJ databases">
        <authorList>
            <person name="Abashina T."/>
            <person name="Shaikin A."/>
        </authorList>
    </citation>
    <scope>NUCLEOTIDE SEQUENCE [LARGE SCALE GENOMIC DNA]</scope>
    <source>
        <strain evidence="7 8">AAFK</strain>
    </source>
</reference>
<evidence type="ECO:0000256" key="4">
    <source>
        <dbReference type="ARBA" id="ARBA00023186"/>
    </source>
</evidence>
<comment type="subcellular location">
    <subcellularLocation>
        <location evidence="1">Cytoplasm</location>
        <location evidence="1">Cytosol</location>
    </subcellularLocation>
</comment>
<dbReference type="Pfam" id="PF05400">
    <property type="entry name" value="FliT"/>
    <property type="match status" value="1"/>
</dbReference>
<dbReference type="RefSeq" id="WP_341371625.1">
    <property type="nucleotide sequence ID" value="NZ_JBBPCO010000013.1"/>
</dbReference>
<keyword evidence="7" id="KW-0282">Flagellum</keyword>
<keyword evidence="2" id="KW-0963">Cytoplasm</keyword>
<gene>
    <name evidence="7" type="ORF">WOB96_12475</name>
</gene>
<comment type="caution">
    <text evidence="7">The sequence shown here is derived from an EMBL/GenBank/DDBJ whole genome shotgun (WGS) entry which is preliminary data.</text>
</comment>
<evidence type="ECO:0000256" key="1">
    <source>
        <dbReference type="ARBA" id="ARBA00004514"/>
    </source>
</evidence>
<dbReference type="EMBL" id="JBBPCO010000013">
    <property type="protein sequence ID" value="MEK8090570.1"/>
    <property type="molecule type" value="Genomic_DNA"/>
</dbReference>
<keyword evidence="4" id="KW-0143">Chaperone</keyword>
<organism evidence="7 8">
    <name type="scientific">Thermithiobacillus plumbiphilus</name>
    <dbReference type="NCBI Taxonomy" id="1729899"/>
    <lineage>
        <taxon>Bacteria</taxon>
        <taxon>Pseudomonadati</taxon>
        <taxon>Pseudomonadota</taxon>
        <taxon>Acidithiobacillia</taxon>
        <taxon>Acidithiobacillales</taxon>
        <taxon>Thermithiobacillaceae</taxon>
        <taxon>Thermithiobacillus</taxon>
    </lineage>
</organism>
<name>A0ABU9DCX2_9PROT</name>
<keyword evidence="3" id="KW-1005">Bacterial flagellum biogenesis</keyword>
<feature type="region of interest" description="Disordered" evidence="6">
    <location>
        <begin position="92"/>
        <end position="114"/>
    </location>
</feature>
<protein>
    <recommendedName>
        <fullName evidence="5">Flagellar protein FliT</fullName>
    </recommendedName>
</protein>
<dbReference type="InterPro" id="IPR008622">
    <property type="entry name" value="FliT"/>
</dbReference>
<keyword evidence="7" id="KW-0969">Cilium</keyword>
<evidence type="ECO:0000313" key="7">
    <source>
        <dbReference type="EMBL" id="MEK8090570.1"/>
    </source>
</evidence>